<dbReference type="InterPro" id="IPR011330">
    <property type="entry name" value="Glyco_hydro/deAcase_b/a-brl"/>
</dbReference>
<dbReference type="InterPro" id="IPR027291">
    <property type="entry name" value="Glyco_hydro_38_N_sf"/>
</dbReference>
<evidence type="ECO:0000313" key="7">
    <source>
        <dbReference type="EMBL" id="MDA0639470.1"/>
    </source>
</evidence>
<dbReference type="Pfam" id="PF01074">
    <property type="entry name" value="Glyco_hydro_38N"/>
    <property type="match status" value="1"/>
</dbReference>
<dbReference type="Proteomes" id="UP001212498">
    <property type="component" value="Unassembled WGS sequence"/>
</dbReference>
<dbReference type="EMBL" id="JAPNUD010000004">
    <property type="protein sequence ID" value="MDA0639470.1"/>
    <property type="molecule type" value="Genomic_DNA"/>
</dbReference>
<dbReference type="Gene3D" id="1.20.1270.50">
    <property type="entry name" value="Glycoside hydrolase family 38, central domain"/>
    <property type="match status" value="1"/>
</dbReference>
<name>A0ABT4SRE7_9ACTN</name>
<comment type="similarity">
    <text evidence="1">Belongs to the glycosyl hydrolase 38 family.</text>
</comment>
<dbReference type="SUPFAM" id="SSF74650">
    <property type="entry name" value="Galactose mutarotase-like"/>
    <property type="match status" value="1"/>
</dbReference>
<dbReference type="RefSeq" id="WP_271274969.1">
    <property type="nucleotide sequence ID" value="NZ_BAABFD010000003.1"/>
</dbReference>
<feature type="domain" description="Glycoside hydrolase family 38 central" evidence="6">
    <location>
        <begin position="280"/>
        <end position="348"/>
    </location>
</feature>
<dbReference type="SUPFAM" id="SSF88713">
    <property type="entry name" value="Glycoside hydrolase/deacetylase"/>
    <property type="match status" value="1"/>
</dbReference>
<evidence type="ECO:0000256" key="2">
    <source>
        <dbReference type="ARBA" id="ARBA00022723"/>
    </source>
</evidence>
<dbReference type="InterPro" id="IPR000602">
    <property type="entry name" value="Glyco_hydro_38_N"/>
</dbReference>
<reference evidence="7 8" key="1">
    <citation type="submission" date="2022-11" db="EMBL/GenBank/DDBJ databases">
        <title>Nonomuraea corallina sp. nov., a new species of the genus Nonomuraea isolated from sea side sediment in Thai sea.</title>
        <authorList>
            <person name="Ngamcharungchit C."/>
            <person name="Matsumoto A."/>
            <person name="Suriyachadkun C."/>
            <person name="Panbangred W."/>
            <person name="Inahashi Y."/>
            <person name="Intra B."/>
        </authorList>
    </citation>
    <scope>NUCLEOTIDE SEQUENCE [LARGE SCALE GENOMIC DNA]</scope>
    <source>
        <strain evidence="7 8">DSM 43553</strain>
    </source>
</reference>
<dbReference type="SMART" id="SM00872">
    <property type="entry name" value="Alpha-mann_mid"/>
    <property type="match status" value="1"/>
</dbReference>
<dbReference type="Gene3D" id="2.70.98.30">
    <property type="entry name" value="Golgi alpha-mannosidase II, domain 4"/>
    <property type="match status" value="1"/>
</dbReference>
<keyword evidence="3" id="KW-0378">Hydrolase</keyword>
<comment type="caution">
    <text evidence="7">The sequence shown here is derived from an EMBL/GenBank/DDBJ whole genome shotgun (WGS) entry which is preliminary data.</text>
</comment>
<dbReference type="InterPro" id="IPR028995">
    <property type="entry name" value="Glyco_hydro_57/38_cen_sf"/>
</dbReference>
<keyword evidence="4" id="KW-0326">Glycosidase</keyword>
<dbReference type="Gene3D" id="3.20.110.10">
    <property type="entry name" value="Glycoside hydrolase 38, N terminal domain"/>
    <property type="match status" value="1"/>
</dbReference>
<dbReference type="InterPro" id="IPR015341">
    <property type="entry name" value="Glyco_hydro_38_cen"/>
</dbReference>
<dbReference type="InterPro" id="IPR037094">
    <property type="entry name" value="Glyco_hydro_38_cen_sf"/>
</dbReference>
<gene>
    <name evidence="7" type="ORF">OUY24_02425</name>
</gene>
<evidence type="ECO:0000256" key="4">
    <source>
        <dbReference type="ARBA" id="ARBA00023295"/>
    </source>
</evidence>
<evidence type="ECO:0000313" key="8">
    <source>
        <dbReference type="Proteomes" id="UP001212498"/>
    </source>
</evidence>
<sequence>MTAEFAGEIVVVPHTHWDREWYEPFQRFRLRLVALMDEVLDTMEREPGYHFTLDGQLACVDDYLEVRPENRDRVAALVESGRLAVGPWQILLDEFLCSGENIVRNLELGMARADKLGGAMPVGYLPDMFGHTAQMPQILRRAGLPYACVYRGVPSSVTTDAFAWVAPDGTAIRTQYLPAGGYGNGAHLFEDPDRLVERGAAFVGTMRRWHGPDGPLLAMYGTDHSAPVRGLPQMVAGLGARMDTLSGYVTAHPADVEGLPRVVGELRSHARANILPGVISVRAHVKQAMGRAERMVERYAEPLAALWGAEWPGRFLDMAWWRLVDASGHDSVTGCGVDETAQQVAARIAEAEHLGQAVRDMVTARLSASVPSGGMLVVNPTPAARRGVVLLDLAGEDPVVDPAGARVPIQPLEYAPTLLLDEEMDPVTALTFVHGTELYGQQITGWSAEDGVLTFTVARESRLPFDVGQVRGALAGITRVRILAEPRRTVAALVEAPPLGHTSVRPQRGGGHASDLPASTLPVGADERVLDNGLLRVEVDRDGTLTLTGAGGVTLSGAGRIVDGGDVGDSYNYAPPAEDRFVFEPESVHVEMVCAGPLVAAYDVWRTYRWPAAGDGIEGTPEIPARSRTDATEEIAVRTRVELRAGEPFVRLSVDFDNRCADHRVRLHVPLPERAAESHAEGQFAVVTRGLRAEAGCGEEPLPTYPASSWVAAGGVAALLEHVTEYELVEDGGELALTLLRSVGYLSRNRHALRPEPAGPQLPTPAAQSRGLRSVSLALMPYSGTWSAVPGAAEVFRHDLLTVAGSGDPSLSLPAPAAGLSVTGDGVVMTSLRAREEWKELRMVALSDDPAEALVTGDFTRARRADLRGRPGDELEVTDGTLRLPLGAWEIATVQLS</sequence>
<dbReference type="SUPFAM" id="SSF88688">
    <property type="entry name" value="Families 57/38 glycoside transferase middle domain"/>
    <property type="match status" value="1"/>
</dbReference>
<dbReference type="InterPro" id="IPR011013">
    <property type="entry name" value="Gal_mutarotase_sf_dom"/>
</dbReference>
<dbReference type="PANTHER" id="PTHR46017">
    <property type="entry name" value="ALPHA-MANNOSIDASE 2C1"/>
    <property type="match status" value="1"/>
</dbReference>
<keyword evidence="2" id="KW-0479">Metal-binding</keyword>
<accession>A0ABT4SRE7</accession>
<proteinExistence type="inferred from homology"/>
<dbReference type="PANTHER" id="PTHR46017:SF2">
    <property type="entry name" value="MANNOSYLGLYCERATE HYDROLASE"/>
    <property type="match status" value="1"/>
</dbReference>
<organism evidence="7 8">
    <name type="scientific">Nonomuraea ferruginea</name>
    <dbReference type="NCBI Taxonomy" id="46174"/>
    <lineage>
        <taxon>Bacteria</taxon>
        <taxon>Bacillati</taxon>
        <taxon>Actinomycetota</taxon>
        <taxon>Actinomycetes</taxon>
        <taxon>Streptosporangiales</taxon>
        <taxon>Streptosporangiaceae</taxon>
        <taxon>Nonomuraea</taxon>
    </lineage>
</organism>
<evidence type="ECO:0000256" key="1">
    <source>
        <dbReference type="ARBA" id="ARBA00009792"/>
    </source>
</evidence>
<protein>
    <submittedName>
        <fullName evidence="7">Alpha-mannosidase</fullName>
    </submittedName>
</protein>
<feature type="region of interest" description="Disordered" evidence="5">
    <location>
        <begin position="501"/>
        <end position="520"/>
    </location>
</feature>
<evidence type="ECO:0000259" key="6">
    <source>
        <dbReference type="SMART" id="SM00872"/>
    </source>
</evidence>
<keyword evidence="8" id="KW-1185">Reference proteome</keyword>
<evidence type="ECO:0000256" key="3">
    <source>
        <dbReference type="ARBA" id="ARBA00022801"/>
    </source>
</evidence>
<evidence type="ECO:0000256" key="5">
    <source>
        <dbReference type="SAM" id="MobiDB-lite"/>
    </source>
</evidence>